<keyword evidence="2" id="KW-1185">Reference proteome</keyword>
<proteinExistence type="predicted"/>
<dbReference type="EMBL" id="CP118224">
    <property type="protein sequence ID" value="WMC11727.1"/>
    <property type="molecule type" value="Genomic_DNA"/>
</dbReference>
<sequence length="168" mass="18109">MGELSVINQRHPGTQQRAVATANGMSPTDQITVLLTNTILPAWCVHYPGSAGRIDSNLPNMARVYTEFLTGRGLTVGDIRAGHLMALEQDREFAPRPAEFLDLCREAAAKRKRGERKPQISLSAVRMIAESSLYLAGEAVSEEAISAATESLLGDYRARGVDVVGSAL</sequence>
<accession>A0AA50KRH6</accession>
<gene>
    <name evidence="1" type="ORF">PU634_05010</name>
</gene>
<reference evidence="1 2" key="1">
    <citation type="submission" date="2023-02" db="EMBL/GenBank/DDBJ databases">
        <title>Complete genome sequence of a novel bacterium Oceanimonas sp. NTOU-MSR1 isolated from marine coast sediment.</title>
        <authorList>
            <person name="Yang H.-T."/>
            <person name="Chen Y.-L."/>
            <person name="Ho Y.-N."/>
        </authorList>
    </citation>
    <scope>NUCLEOTIDE SEQUENCE [LARGE SCALE GENOMIC DNA]</scope>
    <source>
        <strain evidence="1 2">NTOU-MSR1</strain>
    </source>
</reference>
<name>A0AA50KRH6_9GAMM</name>
<evidence type="ECO:0000313" key="2">
    <source>
        <dbReference type="Proteomes" id="UP001223802"/>
    </source>
</evidence>
<dbReference type="AlphaFoldDB" id="A0AA50KRH6"/>
<organism evidence="1 2">
    <name type="scientific">Oceanimonas pelagia</name>
    <dbReference type="NCBI Taxonomy" id="3028314"/>
    <lineage>
        <taxon>Bacteria</taxon>
        <taxon>Pseudomonadati</taxon>
        <taxon>Pseudomonadota</taxon>
        <taxon>Gammaproteobacteria</taxon>
        <taxon>Aeromonadales</taxon>
        <taxon>Aeromonadaceae</taxon>
        <taxon>Oceanimonas</taxon>
    </lineage>
</organism>
<evidence type="ECO:0000313" key="1">
    <source>
        <dbReference type="EMBL" id="WMC11727.1"/>
    </source>
</evidence>
<protein>
    <submittedName>
        <fullName evidence="1">Uncharacterized protein</fullName>
    </submittedName>
</protein>
<dbReference type="KEGG" id="ope:PU634_05010"/>
<dbReference type="Proteomes" id="UP001223802">
    <property type="component" value="Chromosome"/>
</dbReference>
<dbReference type="RefSeq" id="WP_306762962.1">
    <property type="nucleotide sequence ID" value="NZ_CP118224.1"/>
</dbReference>